<dbReference type="RefSeq" id="WP_416084936.1">
    <property type="nucleotide sequence ID" value="NZ_JBNATC010000055.1"/>
</dbReference>
<evidence type="ECO:0000313" key="4">
    <source>
        <dbReference type="EMBL" id="PMP81654.1"/>
    </source>
</evidence>
<dbReference type="GO" id="GO:0009295">
    <property type="term" value="C:nucleoid"/>
    <property type="evidence" value="ECO:0007669"/>
    <property type="project" value="TreeGrafter"/>
</dbReference>
<evidence type="ECO:0000313" key="5">
    <source>
        <dbReference type="Proteomes" id="UP000236910"/>
    </source>
</evidence>
<dbReference type="NCBIfam" id="TIGR00621">
    <property type="entry name" value="ssb"/>
    <property type="match status" value="1"/>
</dbReference>
<comment type="subunit">
    <text evidence="2">Homotetramer.</text>
</comment>
<keyword evidence="1 2" id="KW-0238">DNA-binding</keyword>
<gene>
    <name evidence="4" type="ORF">C0175_05085</name>
</gene>
<dbReference type="PROSITE" id="PS50935">
    <property type="entry name" value="SSB"/>
    <property type="match status" value="1"/>
</dbReference>
<dbReference type="Pfam" id="PF00436">
    <property type="entry name" value="SSB"/>
    <property type="match status" value="1"/>
</dbReference>
<dbReference type="InterPro" id="IPR012340">
    <property type="entry name" value="NA-bd_OB-fold"/>
</dbReference>
<organism evidence="4 5">
    <name type="scientific">Caldisericum exile</name>
    <dbReference type="NCBI Taxonomy" id="693075"/>
    <lineage>
        <taxon>Bacteria</taxon>
        <taxon>Pseudomonadati</taxon>
        <taxon>Caldisericota/Cryosericota group</taxon>
        <taxon>Caldisericota</taxon>
        <taxon>Caldisericia</taxon>
        <taxon>Caldisericales</taxon>
        <taxon>Caldisericaceae</taxon>
        <taxon>Caldisericum</taxon>
    </lineage>
</organism>
<dbReference type="PANTHER" id="PTHR10302:SF27">
    <property type="entry name" value="SINGLE-STRANDED DNA-BINDING PROTEIN"/>
    <property type="match status" value="1"/>
</dbReference>
<dbReference type="AlphaFoldDB" id="A0A2J6X553"/>
<dbReference type="SUPFAM" id="SSF50249">
    <property type="entry name" value="Nucleic acid-binding proteins"/>
    <property type="match status" value="1"/>
</dbReference>
<dbReference type="InterPro" id="IPR000424">
    <property type="entry name" value="Primosome_PriB/ssb"/>
</dbReference>
<dbReference type="GO" id="GO:0006260">
    <property type="term" value="P:DNA replication"/>
    <property type="evidence" value="ECO:0007669"/>
    <property type="project" value="InterPro"/>
</dbReference>
<protein>
    <recommendedName>
        <fullName evidence="2 3">Single-stranded DNA-binding protein</fullName>
        <shortName evidence="2">SSB</shortName>
    </recommendedName>
</protein>
<dbReference type="EMBL" id="PNIX01000296">
    <property type="protein sequence ID" value="PMP81654.1"/>
    <property type="molecule type" value="Genomic_DNA"/>
</dbReference>
<sequence>MSDVNRVFLTGRLVADPDIRYTPTGNEVAQFRIAVNLKYRGKQDPTNWQEETSFITIIAWNRLADKVEKTMKKGDLIFVEGRLRIREYEVDGNKRYATEIVARDIKLIVAKGAKEIELEEATDESEPDVPFA</sequence>
<reference evidence="4 5" key="1">
    <citation type="submission" date="2018-01" db="EMBL/GenBank/DDBJ databases">
        <title>Metagenomic assembled genomes from two thermal pools in the Uzon Caldera, Kamchatka, Russia.</title>
        <authorList>
            <person name="Wilkins L."/>
            <person name="Ettinger C."/>
        </authorList>
    </citation>
    <scope>NUCLEOTIDE SEQUENCE [LARGE SCALE GENOMIC DNA]</scope>
    <source>
        <strain evidence="4">ARK-10</strain>
    </source>
</reference>
<proteinExistence type="inferred from homology"/>
<dbReference type="Gene3D" id="2.40.50.140">
    <property type="entry name" value="Nucleic acid-binding proteins"/>
    <property type="match status" value="1"/>
</dbReference>
<evidence type="ECO:0000256" key="2">
    <source>
        <dbReference type="HAMAP-Rule" id="MF_00984"/>
    </source>
</evidence>
<dbReference type="InterPro" id="IPR011344">
    <property type="entry name" value="ssDNA-bd"/>
</dbReference>
<evidence type="ECO:0000256" key="1">
    <source>
        <dbReference type="ARBA" id="ARBA00023125"/>
    </source>
</evidence>
<accession>A0A2J6X553</accession>
<dbReference type="CDD" id="cd04496">
    <property type="entry name" value="SSB_OBF"/>
    <property type="match status" value="1"/>
</dbReference>
<dbReference type="PIRSF" id="PIRSF002070">
    <property type="entry name" value="SSB"/>
    <property type="match status" value="1"/>
</dbReference>
<dbReference type="HAMAP" id="MF_00984">
    <property type="entry name" value="SSB"/>
    <property type="match status" value="1"/>
</dbReference>
<comment type="caution">
    <text evidence="2">Lacks conserved residue(s) required for the propagation of feature annotation.</text>
</comment>
<name>A0A2J6X553_9BACT</name>
<dbReference type="Proteomes" id="UP000236910">
    <property type="component" value="Unassembled WGS sequence"/>
</dbReference>
<dbReference type="PANTHER" id="PTHR10302">
    <property type="entry name" value="SINGLE-STRANDED DNA-BINDING PROTEIN"/>
    <property type="match status" value="1"/>
</dbReference>
<evidence type="ECO:0000256" key="3">
    <source>
        <dbReference type="PIRNR" id="PIRNR002070"/>
    </source>
</evidence>
<dbReference type="GO" id="GO:0003697">
    <property type="term" value="F:single-stranded DNA binding"/>
    <property type="evidence" value="ECO:0007669"/>
    <property type="project" value="UniProtKB-UniRule"/>
</dbReference>
<comment type="caution">
    <text evidence="4">The sequence shown here is derived from an EMBL/GenBank/DDBJ whole genome shotgun (WGS) entry which is preliminary data.</text>
</comment>